<feature type="transmembrane region" description="Helical" evidence="6">
    <location>
        <begin position="327"/>
        <end position="349"/>
    </location>
</feature>
<keyword evidence="2" id="KW-1003">Cell membrane</keyword>
<dbReference type="SUPFAM" id="SSF103473">
    <property type="entry name" value="MFS general substrate transporter"/>
    <property type="match status" value="1"/>
</dbReference>
<feature type="transmembrane region" description="Helical" evidence="6">
    <location>
        <begin position="94"/>
        <end position="112"/>
    </location>
</feature>
<dbReference type="RefSeq" id="WP_062741618.1">
    <property type="nucleotide sequence ID" value="NZ_CP012871.1"/>
</dbReference>
<feature type="transmembrane region" description="Helical" evidence="6">
    <location>
        <begin position="268"/>
        <end position="289"/>
    </location>
</feature>
<gene>
    <name evidence="8" type="ORF">AO703_14980</name>
</gene>
<feature type="transmembrane region" description="Helical" evidence="6">
    <location>
        <begin position="148"/>
        <end position="171"/>
    </location>
</feature>
<feature type="transmembrane region" description="Helical" evidence="6">
    <location>
        <begin position="177"/>
        <end position="198"/>
    </location>
</feature>
<dbReference type="PANTHER" id="PTHR43124:SF3">
    <property type="entry name" value="CHLORAMPHENICOL EFFLUX PUMP RV0191"/>
    <property type="match status" value="1"/>
</dbReference>
<dbReference type="InterPro" id="IPR011701">
    <property type="entry name" value="MFS"/>
</dbReference>
<evidence type="ECO:0000259" key="7">
    <source>
        <dbReference type="PROSITE" id="PS50850"/>
    </source>
</evidence>
<evidence type="ECO:0000313" key="8">
    <source>
        <dbReference type="EMBL" id="ALR77548.1"/>
    </source>
</evidence>
<dbReference type="InterPro" id="IPR020846">
    <property type="entry name" value="MFS_dom"/>
</dbReference>
<dbReference type="KEGG" id="kle:AO703_14980"/>
<dbReference type="Proteomes" id="UP000069162">
    <property type="component" value="Chromosome"/>
</dbReference>
<keyword evidence="5 6" id="KW-0472">Membrane</keyword>
<feature type="transmembrane region" description="Helical" evidence="6">
    <location>
        <begin position="393"/>
        <end position="411"/>
    </location>
</feature>
<feature type="transmembrane region" description="Helical" evidence="6">
    <location>
        <begin position="301"/>
        <end position="321"/>
    </location>
</feature>
<name>A0A806X6X7_9ENTR</name>
<feature type="transmembrane region" description="Helical" evidence="6">
    <location>
        <begin position="59"/>
        <end position="82"/>
    </location>
</feature>
<dbReference type="InterPro" id="IPR036259">
    <property type="entry name" value="MFS_trans_sf"/>
</dbReference>
<evidence type="ECO:0000313" key="9">
    <source>
        <dbReference type="Proteomes" id="UP000069162"/>
    </source>
</evidence>
<dbReference type="OrthoDB" id="7066727at2"/>
<keyword evidence="3 6" id="KW-0812">Transmembrane</keyword>
<feature type="transmembrane region" description="Helical" evidence="6">
    <location>
        <begin position="118"/>
        <end position="141"/>
    </location>
</feature>
<dbReference type="PROSITE" id="PS50850">
    <property type="entry name" value="MFS"/>
    <property type="match status" value="1"/>
</dbReference>
<evidence type="ECO:0000256" key="3">
    <source>
        <dbReference type="ARBA" id="ARBA00022692"/>
    </source>
</evidence>
<dbReference type="AlphaFoldDB" id="A0A806X6X7"/>
<evidence type="ECO:0000256" key="6">
    <source>
        <dbReference type="SAM" id="Phobius"/>
    </source>
</evidence>
<evidence type="ECO:0000256" key="1">
    <source>
        <dbReference type="ARBA" id="ARBA00004651"/>
    </source>
</evidence>
<organism evidence="8 9">
    <name type="scientific">[Enterobacter] lignolyticus</name>
    <dbReference type="NCBI Taxonomy" id="1334193"/>
    <lineage>
        <taxon>Bacteria</taxon>
        <taxon>Pseudomonadati</taxon>
        <taxon>Pseudomonadota</taxon>
        <taxon>Gammaproteobacteria</taxon>
        <taxon>Enterobacterales</taxon>
        <taxon>Enterobacteriaceae</taxon>
        <taxon>Pluralibacter</taxon>
    </lineage>
</organism>
<proteinExistence type="predicted"/>
<feature type="domain" description="Major facilitator superfamily (MFS) profile" evidence="7">
    <location>
        <begin position="24"/>
        <end position="416"/>
    </location>
</feature>
<feature type="transmembrane region" description="Helical" evidence="6">
    <location>
        <begin position="232"/>
        <end position="256"/>
    </location>
</feature>
<evidence type="ECO:0000256" key="5">
    <source>
        <dbReference type="ARBA" id="ARBA00023136"/>
    </source>
</evidence>
<feature type="transmembrane region" description="Helical" evidence="6">
    <location>
        <begin position="21"/>
        <end position="39"/>
    </location>
</feature>
<protein>
    <submittedName>
        <fullName evidence="8">Multidrug DMT transporter permease</fullName>
    </submittedName>
</protein>
<evidence type="ECO:0000256" key="4">
    <source>
        <dbReference type="ARBA" id="ARBA00022989"/>
    </source>
</evidence>
<evidence type="ECO:0000256" key="2">
    <source>
        <dbReference type="ARBA" id="ARBA00022475"/>
    </source>
</evidence>
<accession>A0A806X6X7</accession>
<feature type="transmembrane region" description="Helical" evidence="6">
    <location>
        <begin position="361"/>
        <end position="381"/>
    </location>
</feature>
<dbReference type="Gene3D" id="1.20.1250.20">
    <property type="entry name" value="MFS general substrate transporter like domains"/>
    <property type="match status" value="2"/>
</dbReference>
<dbReference type="EMBL" id="CP012871">
    <property type="protein sequence ID" value="ALR77548.1"/>
    <property type="molecule type" value="Genomic_DNA"/>
</dbReference>
<dbReference type="Pfam" id="PF07690">
    <property type="entry name" value="MFS_1"/>
    <property type="match status" value="1"/>
</dbReference>
<dbReference type="PANTHER" id="PTHR43124">
    <property type="entry name" value="PURINE EFFLUX PUMP PBUE"/>
    <property type="match status" value="1"/>
</dbReference>
<keyword evidence="4 6" id="KW-1133">Transmembrane helix</keyword>
<dbReference type="GO" id="GO:0005886">
    <property type="term" value="C:plasma membrane"/>
    <property type="evidence" value="ECO:0007669"/>
    <property type="project" value="UniProtKB-SubCell"/>
</dbReference>
<comment type="subcellular location">
    <subcellularLocation>
        <location evidence="1">Cell membrane</location>
        <topology evidence="1">Multi-pass membrane protein</topology>
    </subcellularLocation>
</comment>
<reference evidence="9" key="1">
    <citation type="submission" date="2015-10" db="EMBL/GenBank/DDBJ databases">
        <title>Complete Genome Sequencing of Klebsiella sp. strain G5.</title>
        <authorList>
            <person name="Chan K.-G."/>
            <person name="Chen J.-W."/>
        </authorList>
    </citation>
    <scope>NUCLEOTIDE SEQUENCE [LARGE SCALE GENOMIC DNA]</scope>
    <source>
        <strain evidence="9">G5</strain>
    </source>
</reference>
<dbReference type="InterPro" id="IPR050189">
    <property type="entry name" value="MFS_Efflux_Transporters"/>
</dbReference>
<sequence length="445" mass="47124">MATYHINNDDEASNVTVSRRYAWVVFALTFGLLISDYMSRQVLNAVFPMLKGEWALTDTQLGLLSGIVALMVGLLTFPLSLLADRFGRVKSLTLMAMLWSLATLGCAVAQSYEQMFAARFLVGVGEAAYGSVGIAVVVSVFPRDMRATLSAAFISGGMFGSVLGMASGGVLASLLGWRLAFAGMALFGLLLAALYPIIVKEARISPVGGVARPAPEVYSKSLRSLYSSRSVISAYIGSGLQLFVGGTVIVWMPSYLNRYYDMGTDKAGSVAAVIVLCSGAGMILCGVLSDRLCRERPDRKISLAIFYSLSSCALLSLAFALPTGMLQLILICLGMFIATGTSGPAGAMVANLTRASVHGTAFATLTLANNLLGLAPGPFITGRVSDLIGLNNAFRLVPLVSIVVAAVFFYARRHYHKDIARLASDSPLPAVREPGVGTHTTQART</sequence>
<dbReference type="GO" id="GO:0022857">
    <property type="term" value="F:transmembrane transporter activity"/>
    <property type="evidence" value="ECO:0007669"/>
    <property type="project" value="InterPro"/>
</dbReference>